<dbReference type="CDD" id="cd12148">
    <property type="entry name" value="fungal_TF_MHR"/>
    <property type="match status" value="1"/>
</dbReference>
<dbReference type="GO" id="GO:0000981">
    <property type="term" value="F:DNA-binding transcription factor activity, RNA polymerase II-specific"/>
    <property type="evidence" value="ECO:0007669"/>
    <property type="project" value="TreeGrafter"/>
</dbReference>
<name>A0A9P4ISM6_9PEZI</name>
<accession>A0A9P4ISM6</accession>
<evidence type="ECO:0008006" key="8">
    <source>
        <dbReference type="Google" id="ProtNLM"/>
    </source>
</evidence>
<evidence type="ECO:0000313" key="7">
    <source>
        <dbReference type="Proteomes" id="UP000799772"/>
    </source>
</evidence>
<reference evidence="6" key="1">
    <citation type="journal article" date="2020" name="Stud. Mycol.">
        <title>101 Dothideomycetes genomes: a test case for predicting lifestyles and emergence of pathogens.</title>
        <authorList>
            <person name="Haridas S."/>
            <person name="Albert R."/>
            <person name="Binder M."/>
            <person name="Bloem J."/>
            <person name="Labutti K."/>
            <person name="Salamov A."/>
            <person name="Andreopoulos B."/>
            <person name="Baker S."/>
            <person name="Barry K."/>
            <person name="Bills G."/>
            <person name="Bluhm B."/>
            <person name="Cannon C."/>
            <person name="Castanera R."/>
            <person name="Culley D."/>
            <person name="Daum C."/>
            <person name="Ezra D."/>
            <person name="Gonzalez J."/>
            <person name="Henrissat B."/>
            <person name="Kuo A."/>
            <person name="Liang C."/>
            <person name="Lipzen A."/>
            <person name="Lutzoni F."/>
            <person name="Magnuson J."/>
            <person name="Mondo S."/>
            <person name="Nolan M."/>
            <person name="Ohm R."/>
            <person name="Pangilinan J."/>
            <person name="Park H.-J."/>
            <person name="Ramirez L."/>
            <person name="Alfaro M."/>
            <person name="Sun H."/>
            <person name="Tritt A."/>
            <person name="Yoshinaga Y."/>
            <person name="Zwiers L.-H."/>
            <person name="Turgeon B."/>
            <person name="Goodwin S."/>
            <person name="Spatafora J."/>
            <person name="Crous P."/>
            <person name="Grigoriev I."/>
        </authorList>
    </citation>
    <scope>NUCLEOTIDE SEQUENCE</scope>
    <source>
        <strain evidence="6">CBS 133067</strain>
    </source>
</reference>
<dbReference type="AlphaFoldDB" id="A0A9P4ISM6"/>
<protein>
    <recommendedName>
        <fullName evidence="8">Transcription factor domain-containing protein</fullName>
    </recommendedName>
</protein>
<keyword evidence="7" id="KW-1185">Reference proteome</keyword>
<keyword evidence="2" id="KW-0805">Transcription regulation</keyword>
<dbReference type="EMBL" id="ML978122">
    <property type="protein sequence ID" value="KAF2103516.1"/>
    <property type="molecule type" value="Genomic_DNA"/>
</dbReference>
<comment type="caution">
    <text evidence="6">The sequence shown here is derived from an EMBL/GenBank/DDBJ whole genome shotgun (WGS) entry which is preliminary data.</text>
</comment>
<evidence type="ECO:0000256" key="4">
    <source>
        <dbReference type="ARBA" id="ARBA00023163"/>
    </source>
</evidence>
<dbReference type="InterPro" id="IPR051089">
    <property type="entry name" value="prtT"/>
</dbReference>
<keyword evidence="4" id="KW-0804">Transcription</keyword>
<dbReference type="GO" id="GO:0000976">
    <property type="term" value="F:transcription cis-regulatory region binding"/>
    <property type="evidence" value="ECO:0007669"/>
    <property type="project" value="TreeGrafter"/>
</dbReference>
<evidence type="ECO:0000256" key="5">
    <source>
        <dbReference type="ARBA" id="ARBA00023242"/>
    </source>
</evidence>
<dbReference type="OrthoDB" id="3163292at2759"/>
<evidence type="ECO:0000313" key="6">
    <source>
        <dbReference type="EMBL" id="KAF2103516.1"/>
    </source>
</evidence>
<evidence type="ECO:0000256" key="1">
    <source>
        <dbReference type="ARBA" id="ARBA00004123"/>
    </source>
</evidence>
<evidence type="ECO:0000256" key="2">
    <source>
        <dbReference type="ARBA" id="ARBA00023015"/>
    </source>
</evidence>
<sequence length="516" mass="57622">MQELEEETSALRRELQVVIPPAPPHVQITRISEPTESRSIDGIDLGPAIIDHAFKLFFRDFHPLLPVLDPTVTPNVLYGKSPVLFWVVVSIGSRKHLVFPRLIDALSPRVSSLVLSSLSSRTNPLESIKAILLLLEWPFPSTSYRKDPSFVLSGALIHMAMQNGLHTPSILCIEIQKLGAESSFFDPSDIERAKLWAYVVVLYQRTCTGGGHPALWSVDTYTEQDQFKRILPQLPAELQLQLQLATIMSRAQRTFVQFGLPKLSSQQERTLDSVLQMVTTQLDTVESRASSACRLEVAAMHFFKSSEALDVQACQFIFDTIVKVYEFIRDQEKAHKLSSFCPNSVISAVMMGQALMLRIHKGPMAAYVDQERGSALFHAIVSFIKAVALEHGDKPTKVVSFSEQMWGSSKAFKNADGSLDLALRVRNRLSISLVHDAIIRWREEFLTPDRPVDLQQHTASILPANAAAHSDPIAPNIGQDDFAATLGTEAAMMPMNGLFGDFCFDLDDLWRTPDWQ</sequence>
<dbReference type="PANTHER" id="PTHR31845">
    <property type="entry name" value="FINGER DOMAIN PROTEIN, PUTATIVE-RELATED"/>
    <property type="match status" value="1"/>
</dbReference>
<dbReference type="PANTHER" id="PTHR31845:SF21">
    <property type="entry name" value="REGULATORY PROTEIN LEU3"/>
    <property type="match status" value="1"/>
</dbReference>
<dbReference type="Proteomes" id="UP000799772">
    <property type="component" value="Unassembled WGS sequence"/>
</dbReference>
<keyword evidence="3" id="KW-0238">DNA-binding</keyword>
<proteinExistence type="predicted"/>
<evidence type="ECO:0000256" key="3">
    <source>
        <dbReference type="ARBA" id="ARBA00023125"/>
    </source>
</evidence>
<comment type="subcellular location">
    <subcellularLocation>
        <location evidence="1">Nucleus</location>
    </subcellularLocation>
</comment>
<organism evidence="6 7">
    <name type="scientific">Rhizodiscina lignyota</name>
    <dbReference type="NCBI Taxonomy" id="1504668"/>
    <lineage>
        <taxon>Eukaryota</taxon>
        <taxon>Fungi</taxon>
        <taxon>Dikarya</taxon>
        <taxon>Ascomycota</taxon>
        <taxon>Pezizomycotina</taxon>
        <taxon>Dothideomycetes</taxon>
        <taxon>Pleosporomycetidae</taxon>
        <taxon>Aulographales</taxon>
        <taxon>Rhizodiscinaceae</taxon>
        <taxon>Rhizodiscina</taxon>
    </lineage>
</organism>
<keyword evidence="5" id="KW-0539">Nucleus</keyword>
<dbReference type="GO" id="GO:0005634">
    <property type="term" value="C:nucleus"/>
    <property type="evidence" value="ECO:0007669"/>
    <property type="project" value="UniProtKB-SubCell"/>
</dbReference>
<gene>
    <name evidence="6" type="ORF">NA57DRAFT_72491</name>
</gene>